<dbReference type="GO" id="GO:0005965">
    <property type="term" value="C:protein farnesyltransferase complex"/>
    <property type="evidence" value="ECO:0007669"/>
    <property type="project" value="TreeGrafter"/>
</dbReference>
<evidence type="ECO:0000256" key="8">
    <source>
        <dbReference type="ARBA" id="ARBA00022842"/>
    </source>
</evidence>
<evidence type="ECO:0000256" key="2">
    <source>
        <dbReference type="ARBA" id="ARBA00006734"/>
    </source>
</evidence>
<dbReference type="PANTHER" id="PTHR11129">
    <property type="entry name" value="PROTEIN FARNESYLTRANSFERASE ALPHA SUBUNIT/RAB GERANYLGERANYL TRANSFERASE ALPHA SUBUNIT"/>
    <property type="match status" value="1"/>
</dbReference>
<sequence>DVISHNTANYTAWQYRRDILIALNMDLRNELRYTSDMGAQNVKNYQIWHHRRFLVQQLNYGAEEIDYCNELLEDDSKNYHAWTHRQWALKEFNEWDNELKYIELLLNQDVRNNSAWNHRHFVITNTTGYTNEVMDREVVYTLDKIKIAPNNESPWNYLTGALLCGKLTSVPEVKTFAEEMMDKGIRSPYVAATLAKVYEEEFAQGREESRKEAVNMYDKLSSDLDGIRRAYWEHRKEALLSA</sequence>
<keyword evidence="6" id="KW-0808">Transferase</keyword>
<gene>
    <name evidence="14" type="ORF">SARC_05091</name>
</gene>
<evidence type="ECO:0000256" key="7">
    <source>
        <dbReference type="ARBA" id="ARBA00022737"/>
    </source>
</evidence>
<evidence type="ECO:0000256" key="5">
    <source>
        <dbReference type="ARBA" id="ARBA00022602"/>
    </source>
</evidence>
<evidence type="ECO:0000256" key="11">
    <source>
        <dbReference type="ARBA" id="ARBA00042436"/>
    </source>
</evidence>
<reference evidence="14 15" key="1">
    <citation type="submission" date="2011-02" db="EMBL/GenBank/DDBJ databases">
        <title>The Genome Sequence of Sphaeroforma arctica JP610.</title>
        <authorList>
            <consortium name="The Broad Institute Genome Sequencing Platform"/>
            <person name="Russ C."/>
            <person name="Cuomo C."/>
            <person name="Young S.K."/>
            <person name="Zeng Q."/>
            <person name="Gargeya S."/>
            <person name="Alvarado L."/>
            <person name="Berlin A."/>
            <person name="Chapman S.B."/>
            <person name="Chen Z."/>
            <person name="Freedman E."/>
            <person name="Gellesch M."/>
            <person name="Goldberg J."/>
            <person name="Griggs A."/>
            <person name="Gujja S."/>
            <person name="Heilman E."/>
            <person name="Heiman D."/>
            <person name="Howarth C."/>
            <person name="Mehta T."/>
            <person name="Neiman D."/>
            <person name="Pearson M."/>
            <person name="Roberts A."/>
            <person name="Saif S."/>
            <person name="Shea T."/>
            <person name="Shenoy N."/>
            <person name="Sisk P."/>
            <person name="Stolte C."/>
            <person name="Sykes S."/>
            <person name="White J."/>
            <person name="Yandava C."/>
            <person name="Burger G."/>
            <person name="Gray M.W."/>
            <person name="Holland P.W.H."/>
            <person name="King N."/>
            <person name="Lang F.B.F."/>
            <person name="Roger A.J."/>
            <person name="Ruiz-Trillo I."/>
            <person name="Haas B."/>
            <person name="Nusbaum C."/>
            <person name="Birren B."/>
        </authorList>
    </citation>
    <scope>NUCLEOTIDE SEQUENCE [LARGE SCALE GENOMIC DNA]</scope>
    <source>
        <strain evidence="14 15">JP610</strain>
    </source>
</reference>
<dbReference type="GO" id="GO:0005953">
    <property type="term" value="C:CAAX-protein geranylgeranyltransferase complex"/>
    <property type="evidence" value="ECO:0007669"/>
    <property type="project" value="TreeGrafter"/>
</dbReference>
<dbReference type="GO" id="GO:0004662">
    <property type="term" value="F:CAAX-protein geranylgeranyltransferase activity"/>
    <property type="evidence" value="ECO:0007669"/>
    <property type="project" value="UniProtKB-EC"/>
</dbReference>
<dbReference type="Pfam" id="PF01239">
    <property type="entry name" value="PPTA"/>
    <property type="match status" value="5"/>
</dbReference>
<feature type="non-terminal residue" evidence="14">
    <location>
        <position position="1"/>
    </location>
</feature>
<dbReference type="Gene3D" id="1.25.40.120">
    <property type="entry name" value="Protein prenylyltransferase"/>
    <property type="match status" value="1"/>
</dbReference>
<evidence type="ECO:0000256" key="12">
    <source>
        <dbReference type="ARBA" id="ARBA00043086"/>
    </source>
</evidence>
<dbReference type="EC" id="2.5.1.58" evidence="4"/>
<dbReference type="Proteomes" id="UP000054560">
    <property type="component" value="Unassembled WGS sequence"/>
</dbReference>
<dbReference type="PROSITE" id="PS51147">
    <property type="entry name" value="PFTA"/>
    <property type="match status" value="5"/>
</dbReference>
<dbReference type="STRING" id="667725.A0A0L0G0I9"/>
<dbReference type="InterPro" id="IPR002088">
    <property type="entry name" value="Prenyl_trans_a"/>
</dbReference>
<comment type="similarity">
    <text evidence="2">Belongs to the protein prenyltransferase subunit alpha family.</text>
</comment>
<evidence type="ECO:0000313" key="15">
    <source>
        <dbReference type="Proteomes" id="UP000054560"/>
    </source>
</evidence>
<evidence type="ECO:0000256" key="10">
    <source>
        <dbReference type="ARBA" id="ARBA00041392"/>
    </source>
</evidence>
<dbReference type="PANTHER" id="PTHR11129:SF1">
    <property type="entry name" value="PROTEIN FARNESYLTRANSFERASE_GERANYLGERANYLTRANSFERASE TYPE-1 SUBUNIT ALPHA"/>
    <property type="match status" value="1"/>
</dbReference>
<dbReference type="RefSeq" id="XP_014156519.1">
    <property type="nucleotide sequence ID" value="XM_014301044.1"/>
</dbReference>
<evidence type="ECO:0000313" key="14">
    <source>
        <dbReference type="EMBL" id="KNC82617.1"/>
    </source>
</evidence>
<keyword evidence="5" id="KW-0637">Prenyltransferase</keyword>
<keyword evidence="8" id="KW-0460">Magnesium</keyword>
<dbReference type="OrthoDB" id="272289at2759"/>
<dbReference type="AlphaFoldDB" id="A0A0L0G0I9"/>
<keyword evidence="15" id="KW-1185">Reference proteome</keyword>
<dbReference type="EC" id="2.5.1.59" evidence="3"/>
<dbReference type="EMBL" id="KQ241909">
    <property type="protein sequence ID" value="KNC82617.1"/>
    <property type="molecule type" value="Genomic_DNA"/>
</dbReference>
<accession>A0A0L0G0I9</accession>
<proteinExistence type="inferred from homology"/>
<keyword evidence="7" id="KW-0677">Repeat</keyword>
<protein>
    <recommendedName>
        <fullName evidence="9">Protein farnesyltransferase/geranylgeranyltransferase type-1 subunit alpha</fullName>
        <ecNumber evidence="4">2.5.1.58</ecNumber>
        <ecNumber evidence="3">2.5.1.59</ecNumber>
    </recommendedName>
    <alternativeName>
        <fullName evidence="12">CAAX farnesyltransferase subunit alpha</fullName>
    </alternativeName>
    <alternativeName>
        <fullName evidence="11">FTase-alpha</fullName>
    </alternativeName>
    <alternativeName>
        <fullName evidence="10">Ras proteins prenyltransferase subunit alpha</fullName>
    </alternativeName>
    <alternativeName>
        <fullName evidence="13">Type I protein geranyl-geranyltransferase subunit alpha</fullName>
    </alternativeName>
</protein>
<dbReference type="GO" id="GO:0004660">
    <property type="term" value="F:protein farnesyltransferase activity"/>
    <property type="evidence" value="ECO:0007669"/>
    <property type="project" value="UniProtKB-EC"/>
</dbReference>
<name>A0A0L0G0I9_9EUKA</name>
<dbReference type="GeneID" id="25905595"/>
<evidence type="ECO:0000256" key="13">
    <source>
        <dbReference type="ARBA" id="ARBA00043219"/>
    </source>
</evidence>
<evidence type="ECO:0000256" key="1">
    <source>
        <dbReference type="ARBA" id="ARBA00001946"/>
    </source>
</evidence>
<evidence type="ECO:0000256" key="6">
    <source>
        <dbReference type="ARBA" id="ARBA00022679"/>
    </source>
</evidence>
<evidence type="ECO:0000256" key="3">
    <source>
        <dbReference type="ARBA" id="ARBA00012700"/>
    </source>
</evidence>
<evidence type="ECO:0000256" key="4">
    <source>
        <dbReference type="ARBA" id="ARBA00012702"/>
    </source>
</evidence>
<dbReference type="SUPFAM" id="SSF48439">
    <property type="entry name" value="Protein prenylyltransferase"/>
    <property type="match status" value="1"/>
</dbReference>
<organism evidence="14 15">
    <name type="scientific">Sphaeroforma arctica JP610</name>
    <dbReference type="NCBI Taxonomy" id="667725"/>
    <lineage>
        <taxon>Eukaryota</taxon>
        <taxon>Ichthyosporea</taxon>
        <taxon>Ichthyophonida</taxon>
        <taxon>Sphaeroforma</taxon>
    </lineage>
</organism>
<comment type="cofactor">
    <cofactor evidence="1">
        <name>Mg(2+)</name>
        <dbReference type="ChEBI" id="CHEBI:18420"/>
    </cofactor>
</comment>
<dbReference type="eggNOG" id="KOG0530">
    <property type="taxonomic scope" value="Eukaryota"/>
</dbReference>
<evidence type="ECO:0000256" key="9">
    <source>
        <dbReference type="ARBA" id="ARBA00040965"/>
    </source>
</evidence>